<reference evidence="1" key="1">
    <citation type="submission" date="2023-06" db="EMBL/GenBank/DDBJ databases">
        <authorList>
            <consortium name="Lawrence Berkeley National Laboratory"/>
            <person name="Ahrendt S."/>
            <person name="Sahu N."/>
            <person name="Indic B."/>
            <person name="Wong-Bajracharya J."/>
            <person name="Merenyi Z."/>
            <person name="Ke H.-M."/>
            <person name="Monk M."/>
            <person name="Kocsube S."/>
            <person name="Drula E."/>
            <person name="Lipzen A."/>
            <person name="Balint B."/>
            <person name="Henrissat B."/>
            <person name="Andreopoulos B."/>
            <person name="Martin F.M."/>
            <person name="Harder C.B."/>
            <person name="Rigling D."/>
            <person name="Ford K.L."/>
            <person name="Foster G.D."/>
            <person name="Pangilinan J."/>
            <person name="Papanicolaou A."/>
            <person name="Barry K."/>
            <person name="LaButti K."/>
            <person name="Viragh M."/>
            <person name="Koriabine M."/>
            <person name="Yan M."/>
            <person name="Riley R."/>
            <person name="Champramary S."/>
            <person name="Plett K.L."/>
            <person name="Tsai I.J."/>
            <person name="Slot J."/>
            <person name="Sipos G."/>
            <person name="Plett J."/>
            <person name="Nagy L.G."/>
            <person name="Grigoriev I.V."/>
        </authorList>
    </citation>
    <scope>NUCLEOTIDE SEQUENCE</scope>
    <source>
        <strain evidence="1">CCBAS 213</strain>
    </source>
</reference>
<name>A0AA39ND54_ARMTA</name>
<accession>A0AA39ND54</accession>
<protein>
    <recommendedName>
        <fullName evidence="3">F-box domain-containing protein</fullName>
    </recommendedName>
</protein>
<gene>
    <name evidence="1" type="ORF">EV420DRAFT_1089204</name>
</gene>
<evidence type="ECO:0008006" key="3">
    <source>
        <dbReference type="Google" id="ProtNLM"/>
    </source>
</evidence>
<evidence type="ECO:0000313" key="2">
    <source>
        <dbReference type="Proteomes" id="UP001175211"/>
    </source>
</evidence>
<keyword evidence="2" id="KW-1185">Reference proteome</keyword>
<sequence>MAPSIMLCNNCGHSMDAQVPCSPIDVNRYLRCGGQISEAEADLCSNTIVRWQEQVFDYDAENFRIKFALGKLEGVRQSLVDCIQTSEGLLAPVRRIPRDVLQDIFEYVCISVSYSPFPGRDEVSLIFATPFYLSSVCFYWRTICLSSPQLWTSVFANPGHNTITSHFEPISSLCAKRSGKPPSNLQVAVADVPSRDNQRRSDYNTFDALFYPYNVTIDPRRLKHIVIYFKHGTFSNALQTHQPLELPELECLELSGYYSSSLSYPQDERLIKLFERTPKLHTLRLSLQRLAKTPFSLPRDQIVNIDLANYNEYPSLTDEFPNAVTATLRKCQIIFYDTVDMPFRKLILHDSDMNPPSSMFGLYANPPRRVNMRRLTSLELICSEPSDTLRYTLSLQNIPSLAKSPLTELILTTVTLDCTETLSLLYTVPQLRRLSIVERIDMELITPEFIRVLGSAEILQELEHLQLVWSGDVDEGAIMDLLEGRALILRSAVIGVRQGGELRVETLSRVRALRKHGMQILLW</sequence>
<dbReference type="AlphaFoldDB" id="A0AA39ND54"/>
<comment type="caution">
    <text evidence="1">The sequence shown here is derived from an EMBL/GenBank/DDBJ whole genome shotgun (WGS) entry which is preliminary data.</text>
</comment>
<evidence type="ECO:0000313" key="1">
    <source>
        <dbReference type="EMBL" id="KAK0463447.1"/>
    </source>
</evidence>
<dbReference type="InterPro" id="IPR032675">
    <property type="entry name" value="LRR_dom_sf"/>
</dbReference>
<organism evidence="1 2">
    <name type="scientific">Armillaria tabescens</name>
    <name type="common">Ringless honey mushroom</name>
    <name type="synonym">Agaricus tabescens</name>
    <dbReference type="NCBI Taxonomy" id="1929756"/>
    <lineage>
        <taxon>Eukaryota</taxon>
        <taxon>Fungi</taxon>
        <taxon>Dikarya</taxon>
        <taxon>Basidiomycota</taxon>
        <taxon>Agaricomycotina</taxon>
        <taxon>Agaricomycetes</taxon>
        <taxon>Agaricomycetidae</taxon>
        <taxon>Agaricales</taxon>
        <taxon>Marasmiineae</taxon>
        <taxon>Physalacriaceae</taxon>
        <taxon>Desarmillaria</taxon>
    </lineage>
</organism>
<dbReference type="Proteomes" id="UP001175211">
    <property type="component" value="Unassembled WGS sequence"/>
</dbReference>
<dbReference type="GeneID" id="85349317"/>
<dbReference type="Gene3D" id="3.80.10.10">
    <property type="entry name" value="Ribonuclease Inhibitor"/>
    <property type="match status" value="1"/>
</dbReference>
<dbReference type="EMBL" id="JAUEPS010000007">
    <property type="protein sequence ID" value="KAK0463447.1"/>
    <property type="molecule type" value="Genomic_DNA"/>
</dbReference>
<dbReference type="RefSeq" id="XP_060334757.1">
    <property type="nucleotide sequence ID" value="XM_060465769.1"/>
</dbReference>
<proteinExistence type="predicted"/>